<name>A0ABR1E532_NECAM</name>
<evidence type="ECO:0000313" key="1">
    <source>
        <dbReference type="EMBL" id="KAK6757380.1"/>
    </source>
</evidence>
<sequence length="77" mass="8388">MTQLPSRTLFLFENTVGAGDTYVLYVDLVSTDARAHMVAVRVPSFAGMCVSTHDPEFESSAIPQVYKGVAQKCIFTA</sequence>
<dbReference type="EMBL" id="JAVFWL010000005">
    <property type="protein sequence ID" value="KAK6757380.1"/>
    <property type="molecule type" value="Genomic_DNA"/>
</dbReference>
<comment type="caution">
    <text evidence="1">The sequence shown here is derived from an EMBL/GenBank/DDBJ whole genome shotgun (WGS) entry which is preliminary data.</text>
</comment>
<accession>A0ABR1E532</accession>
<dbReference type="Proteomes" id="UP001303046">
    <property type="component" value="Unassembled WGS sequence"/>
</dbReference>
<keyword evidence="2" id="KW-1185">Reference proteome</keyword>
<protein>
    <submittedName>
        <fullName evidence="1">Uncharacterized protein</fullName>
    </submittedName>
</protein>
<proteinExistence type="predicted"/>
<organism evidence="1 2">
    <name type="scientific">Necator americanus</name>
    <name type="common">Human hookworm</name>
    <dbReference type="NCBI Taxonomy" id="51031"/>
    <lineage>
        <taxon>Eukaryota</taxon>
        <taxon>Metazoa</taxon>
        <taxon>Ecdysozoa</taxon>
        <taxon>Nematoda</taxon>
        <taxon>Chromadorea</taxon>
        <taxon>Rhabditida</taxon>
        <taxon>Rhabditina</taxon>
        <taxon>Rhabditomorpha</taxon>
        <taxon>Strongyloidea</taxon>
        <taxon>Ancylostomatidae</taxon>
        <taxon>Bunostominae</taxon>
        <taxon>Necator</taxon>
    </lineage>
</organism>
<reference evidence="1 2" key="1">
    <citation type="submission" date="2023-08" db="EMBL/GenBank/DDBJ databases">
        <title>A Necator americanus chromosomal reference genome.</title>
        <authorList>
            <person name="Ilik V."/>
            <person name="Petrzelkova K.J."/>
            <person name="Pardy F."/>
            <person name="Fuh T."/>
            <person name="Niatou-Singa F.S."/>
            <person name="Gouil Q."/>
            <person name="Baker L."/>
            <person name="Ritchie M.E."/>
            <person name="Jex A.R."/>
            <person name="Gazzola D."/>
            <person name="Li H."/>
            <person name="Toshio Fujiwara R."/>
            <person name="Zhan B."/>
            <person name="Aroian R.V."/>
            <person name="Pafco B."/>
            <person name="Schwarz E.M."/>
        </authorList>
    </citation>
    <scope>NUCLEOTIDE SEQUENCE [LARGE SCALE GENOMIC DNA]</scope>
    <source>
        <strain evidence="1 2">Aroian</strain>
        <tissue evidence="1">Whole animal</tissue>
    </source>
</reference>
<gene>
    <name evidence="1" type="primary">Necator_chrV.g20085</name>
    <name evidence="1" type="ORF">RB195_015293</name>
</gene>
<evidence type="ECO:0000313" key="2">
    <source>
        <dbReference type="Proteomes" id="UP001303046"/>
    </source>
</evidence>